<evidence type="ECO:0000256" key="4">
    <source>
        <dbReference type="ARBA" id="ARBA00022553"/>
    </source>
</evidence>
<dbReference type="SMART" id="SM00388">
    <property type="entry name" value="HisKA"/>
    <property type="match status" value="1"/>
</dbReference>
<feature type="coiled-coil region" evidence="9">
    <location>
        <begin position="333"/>
        <end position="374"/>
    </location>
</feature>
<dbReference type="SMART" id="SM00091">
    <property type="entry name" value="PAS"/>
    <property type="match status" value="2"/>
</dbReference>
<dbReference type="InterPro" id="IPR003661">
    <property type="entry name" value="HisK_dim/P_dom"/>
</dbReference>
<dbReference type="SUPFAM" id="SSF55874">
    <property type="entry name" value="ATPase domain of HSP90 chaperone/DNA topoisomerase II/histidine kinase"/>
    <property type="match status" value="1"/>
</dbReference>
<dbReference type="PROSITE" id="PS50112">
    <property type="entry name" value="PAS"/>
    <property type="match status" value="2"/>
</dbReference>
<dbReference type="SMART" id="SM00387">
    <property type="entry name" value="HATPase_c"/>
    <property type="match status" value="1"/>
</dbReference>
<dbReference type="PRINTS" id="PR00344">
    <property type="entry name" value="BCTRLSENSOR"/>
</dbReference>
<dbReference type="PATRIC" id="fig|111780.3.peg.3079"/>
<dbReference type="CDD" id="cd00130">
    <property type="entry name" value="PAS"/>
    <property type="match status" value="2"/>
</dbReference>
<keyword evidence="5" id="KW-0808">Transferase</keyword>
<dbReference type="Gene3D" id="3.30.565.10">
    <property type="entry name" value="Histidine kinase-like ATPase, C-terminal domain"/>
    <property type="match status" value="1"/>
</dbReference>
<gene>
    <name evidence="13" type="ordered locus">Sta7437_2963</name>
</gene>
<comment type="similarity">
    <text evidence="2">In the N-terminal section; belongs to the phytochrome family.</text>
</comment>
<dbReference type="InterPro" id="IPR003018">
    <property type="entry name" value="GAF"/>
</dbReference>
<feature type="domain" description="Phytochrome chromophore attachment site" evidence="10">
    <location>
        <begin position="179"/>
        <end position="322"/>
    </location>
</feature>
<dbReference type="Gene3D" id="3.30.450.20">
    <property type="entry name" value="PAS domain"/>
    <property type="match status" value="2"/>
</dbReference>
<dbReference type="SUPFAM" id="SSF55785">
    <property type="entry name" value="PYP-like sensor domain (PAS domain)"/>
    <property type="match status" value="2"/>
</dbReference>
<dbReference type="Pfam" id="PF08448">
    <property type="entry name" value="PAS_4"/>
    <property type="match status" value="1"/>
</dbReference>
<dbReference type="CDD" id="cd16922">
    <property type="entry name" value="HATPase_EvgS-ArcB-TorS-like"/>
    <property type="match status" value="1"/>
</dbReference>
<keyword evidence="14" id="KW-1185">Reference proteome</keyword>
<evidence type="ECO:0000256" key="2">
    <source>
        <dbReference type="ARBA" id="ARBA00006402"/>
    </source>
</evidence>
<evidence type="ECO:0000313" key="13">
    <source>
        <dbReference type="EMBL" id="AFZ36482.1"/>
    </source>
</evidence>
<dbReference type="InterPro" id="IPR036890">
    <property type="entry name" value="HATPase_C_sf"/>
</dbReference>
<proteinExistence type="inferred from homology"/>
<dbReference type="FunFam" id="3.30.565.10:FF:000006">
    <property type="entry name" value="Sensor histidine kinase WalK"/>
    <property type="match status" value="1"/>
</dbReference>
<evidence type="ECO:0000256" key="8">
    <source>
        <dbReference type="ARBA" id="ARBA00023136"/>
    </source>
</evidence>
<dbReference type="GO" id="GO:0006355">
    <property type="term" value="P:regulation of DNA-templated transcription"/>
    <property type="evidence" value="ECO:0007669"/>
    <property type="project" value="InterPro"/>
</dbReference>
<evidence type="ECO:0000256" key="7">
    <source>
        <dbReference type="ARBA" id="ARBA00023012"/>
    </source>
</evidence>
<keyword evidence="8" id="KW-0472">Membrane</keyword>
<evidence type="ECO:0000256" key="6">
    <source>
        <dbReference type="ARBA" id="ARBA00022777"/>
    </source>
</evidence>
<keyword evidence="7" id="KW-0902">Two-component regulatory system</keyword>
<evidence type="ECO:0000256" key="3">
    <source>
        <dbReference type="ARBA" id="ARBA00012438"/>
    </source>
</evidence>
<dbReference type="Pfam" id="PF00989">
    <property type="entry name" value="PAS"/>
    <property type="match status" value="1"/>
</dbReference>
<feature type="domain" description="PAS" evidence="12">
    <location>
        <begin position="371"/>
        <end position="441"/>
    </location>
</feature>
<dbReference type="Pfam" id="PF02518">
    <property type="entry name" value="HATPase_c"/>
    <property type="match status" value="1"/>
</dbReference>
<dbReference type="EMBL" id="CP003653">
    <property type="protein sequence ID" value="AFZ36482.1"/>
    <property type="molecule type" value="Genomic_DNA"/>
</dbReference>
<evidence type="ECO:0000259" key="10">
    <source>
        <dbReference type="PROSITE" id="PS50046"/>
    </source>
</evidence>
<dbReference type="SMART" id="SM00065">
    <property type="entry name" value="GAF"/>
    <property type="match status" value="1"/>
</dbReference>
<dbReference type="Gene3D" id="1.10.287.130">
    <property type="match status" value="1"/>
</dbReference>
<dbReference type="Pfam" id="PF00512">
    <property type="entry name" value="HisKA"/>
    <property type="match status" value="1"/>
</dbReference>
<dbReference type="InterPro" id="IPR016132">
    <property type="entry name" value="Phyto_chromo_attachment"/>
</dbReference>
<name>K9XXU7_STAC7</name>
<evidence type="ECO:0000313" key="14">
    <source>
        <dbReference type="Proteomes" id="UP000010473"/>
    </source>
</evidence>
<dbReference type="PROSITE" id="PS50046">
    <property type="entry name" value="PHYTOCHROME_2"/>
    <property type="match status" value="1"/>
</dbReference>
<dbReference type="KEGG" id="scs:Sta7437_2963"/>
<dbReference type="AlphaFoldDB" id="K9XXU7"/>
<accession>K9XXU7</accession>
<keyword evidence="4" id="KW-0597">Phosphoprotein</keyword>
<dbReference type="STRING" id="111780.Sta7437_2963"/>
<dbReference type="Proteomes" id="UP000010473">
    <property type="component" value="Chromosome"/>
</dbReference>
<dbReference type="InterPro" id="IPR036097">
    <property type="entry name" value="HisK_dim/P_sf"/>
</dbReference>
<dbReference type="InterPro" id="IPR013656">
    <property type="entry name" value="PAS_4"/>
</dbReference>
<evidence type="ECO:0000259" key="11">
    <source>
        <dbReference type="PROSITE" id="PS50109"/>
    </source>
</evidence>
<comment type="catalytic activity">
    <reaction evidence="1">
        <text>ATP + protein L-histidine = ADP + protein N-phospho-L-histidine.</text>
        <dbReference type="EC" id="2.7.13.3"/>
    </reaction>
</comment>
<dbReference type="SUPFAM" id="SSF47384">
    <property type="entry name" value="Homodimeric domain of signal transducing histidine kinase"/>
    <property type="match status" value="1"/>
</dbReference>
<evidence type="ECO:0000256" key="1">
    <source>
        <dbReference type="ARBA" id="ARBA00000085"/>
    </source>
</evidence>
<dbReference type="FunFam" id="1.10.287.130:FF:000001">
    <property type="entry name" value="Two-component sensor histidine kinase"/>
    <property type="match status" value="1"/>
</dbReference>
<sequence length="734" mass="83273">MERIGKFQGEKLFLQAIFERSFEAITIIDHQNRLVEVNSSACELFGLTRKELIGKSLVSLFTSPVEQKCQQSASSNTVLKGLFLNQGKTIKKADQKTKQNRLEEQVSSACPLEEVQFRHPNGMIKTVEYSRVEELLPNYNLLVFRDVTNLKRAEEELQRQHQRVKLFSEVTLKIRQSLQLREILQTAVNEVQRILKADRVLIYQVLANGTGKPISEAVLPEYAPILGIEFPEEVFPKDYQELYAAGRVQAIANVHDPQMGLAECLVDFMEEWKVQAKLVVPILQNFKSQHDPLWGLLIAHQCQTTRTWTDFELELMQQLADQIGIALSQAELLENLEELVTERTAKLQEVNSNLQQEINDRLEAEAALRRSEEQLRLIANGLPVLIAYVDKQQCYRFNNEAYQTWFGLSPTKIYGCHLQEVHGEEEYQTIRQYIESALSGQMVTYEKDSIFQDGCVHSLNVTYIPHLNQPDKDQVQGFFALSSDISDRKAIERMKDEFISVVSHELRTPLTSIHSSLKILATGKLGNLSHKGQRMLRIADEQTERLVRLVNNVLDLQSIQSGKIKMKKKACKATELMIEAAQTMQTMAQEHGVKLFAESVAFVVWADRDYIVQTLTNLLSNAIKFSPSHSTVWLSAKLEAQEPKTAIPFVTFEVKDQGQGIPANQLENIFERFQQVDSSDSRKKGGTGLGLAICRHIIEEHGGKIWAESSLGGGSTFYFTLPALTQKGGDDHQR</sequence>
<evidence type="ECO:0000256" key="5">
    <source>
        <dbReference type="ARBA" id="ARBA00022679"/>
    </source>
</evidence>
<dbReference type="Pfam" id="PF01590">
    <property type="entry name" value="GAF"/>
    <property type="match status" value="1"/>
</dbReference>
<dbReference type="PANTHER" id="PTHR43711">
    <property type="entry name" value="TWO-COMPONENT HISTIDINE KINASE"/>
    <property type="match status" value="1"/>
</dbReference>
<dbReference type="InterPro" id="IPR000014">
    <property type="entry name" value="PAS"/>
</dbReference>
<evidence type="ECO:0000256" key="9">
    <source>
        <dbReference type="SAM" id="Coils"/>
    </source>
</evidence>
<dbReference type="InterPro" id="IPR029016">
    <property type="entry name" value="GAF-like_dom_sf"/>
</dbReference>
<dbReference type="InterPro" id="IPR004358">
    <property type="entry name" value="Sig_transdc_His_kin-like_C"/>
</dbReference>
<dbReference type="PROSITE" id="PS50109">
    <property type="entry name" value="HIS_KIN"/>
    <property type="match status" value="1"/>
</dbReference>
<dbReference type="OrthoDB" id="9778628at2"/>
<dbReference type="SUPFAM" id="SSF55781">
    <property type="entry name" value="GAF domain-like"/>
    <property type="match status" value="1"/>
</dbReference>
<dbReference type="RefSeq" id="WP_015194148.1">
    <property type="nucleotide sequence ID" value="NC_019748.1"/>
</dbReference>
<dbReference type="PANTHER" id="PTHR43711:SF30">
    <property type="entry name" value="HISTIDINE KINASE"/>
    <property type="match status" value="1"/>
</dbReference>
<dbReference type="eggNOG" id="COG5002">
    <property type="taxonomic scope" value="Bacteria"/>
</dbReference>
<reference evidence="14" key="1">
    <citation type="journal article" date="2013" name="Proc. Natl. Acad. Sci. U.S.A.">
        <title>Improving the coverage of the cyanobacterial phylum using diversity-driven genome sequencing.</title>
        <authorList>
            <person name="Shih P.M."/>
            <person name="Wu D."/>
            <person name="Latifi A."/>
            <person name="Axen S.D."/>
            <person name="Fewer D.P."/>
            <person name="Talla E."/>
            <person name="Calteau A."/>
            <person name="Cai F."/>
            <person name="Tandeau de Marsac N."/>
            <person name="Rippka R."/>
            <person name="Herdman M."/>
            <person name="Sivonen K."/>
            <person name="Coursin T."/>
            <person name="Laurent T."/>
            <person name="Goodwin L."/>
            <person name="Nolan M."/>
            <person name="Davenport K.W."/>
            <person name="Han C.S."/>
            <person name="Rubin E.M."/>
            <person name="Eisen J.A."/>
            <person name="Woyke T."/>
            <person name="Gugger M."/>
            <person name="Kerfeld C.A."/>
        </authorList>
    </citation>
    <scope>NUCLEOTIDE SEQUENCE [LARGE SCALE GENOMIC DNA]</scope>
    <source>
        <strain evidence="14">ATCC 29371 / PCC 7437</strain>
    </source>
</reference>
<dbReference type="InterPro" id="IPR035965">
    <property type="entry name" value="PAS-like_dom_sf"/>
</dbReference>
<dbReference type="GO" id="GO:0000155">
    <property type="term" value="F:phosphorelay sensor kinase activity"/>
    <property type="evidence" value="ECO:0007669"/>
    <property type="project" value="InterPro"/>
</dbReference>
<keyword evidence="6 13" id="KW-0418">Kinase</keyword>
<dbReference type="InterPro" id="IPR050736">
    <property type="entry name" value="Sensor_HK_Regulatory"/>
</dbReference>
<dbReference type="eggNOG" id="COG2203">
    <property type="taxonomic scope" value="Bacteria"/>
</dbReference>
<feature type="domain" description="PAS" evidence="12">
    <location>
        <begin position="10"/>
        <end position="64"/>
    </location>
</feature>
<keyword evidence="9" id="KW-0175">Coiled coil</keyword>
<feature type="domain" description="Histidine kinase" evidence="11">
    <location>
        <begin position="501"/>
        <end position="725"/>
    </location>
</feature>
<dbReference type="HOGENOM" id="CLU_000445_114_71_3"/>
<protein>
    <recommendedName>
        <fullName evidence="3">histidine kinase</fullName>
        <ecNumber evidence="3">2.7.13.3</ecNumber>
    </recommendedName>
</protein>
<dbReference type="CDD" id="cd00082">
    <property type="entry name" value="HisKA"/>
    <property type="match status" value="1"/>
</dbReference>
<dbReference type="Gene3D" id="3.30.450.40">
    <property type="match status" value="1"/>
</dbReference>
<dbReference type="InterPro" id="IPR013767">
    <property type="entry name" value="PAS_fold"/>
</dbReference>
<organism evidence="13 14">
    <name type="scientific">Stanieria cyanosphaera (strain ATCC 29371 / PCC 7437)</name>
    <dbReference type="NCBI Taxonomy" id="111780"/>
    <lineage>
        <taxon>Bacteria</taxon>
        <taxon>Bacillati</taxon>
        <taxon>Cyanobacteriota</taxon>
        <taxon>Cyanophyceae</taxon>
        <taxon>Pleurocapsales</taxon>
        <taxon>Dermocarpellaceae</taxon>
        <taxon>Stanieria</taxon>
    </lineage>
</organism>
<dbReference type="InterPro" id="IPR003594">
    <property type="entry name" value="HATPase_dom"/>
</dbReference>
<dbReference type="InterPro" id="IPR005467">
    <property type="entry name" value="His_kinase_dom"/>
</dbReference>
<evidence type="ECO:0000259" key="12">
    <source>
        <dbReference type="PROSITE" id="PS50112"/>
    </source>
</evidence>
<dbReference type="EC" id="2.7.13.3" evidence="3"/>
<dbReference type="NCBIfam" id="TIGR00229">
    <property type="entry name" value="sensory_box"/>
    <property type="match status" value="2"/>
</dbReference>